<evidence type="ECO:0000256" key="6">
    <source>
        <dbReference type="ARBA" id="ARBA00023236"/>
    </source>
</evidence>
<dbReference type="PRINTS" id="PR00726">
    <property type="entry name" value="LEXASERPTASE"/>
</dbReference>
<dbReference type="PANTHER" id="PTHR33516">
    <property type="entry name" value="LEXA REPRESSOR"/>
    <property type="match status" value="1"/>
</dbReference>
<dbReference type="Pfam" id="PF00717">
    <property type="entry name" value="Peptidase_S24"/>
    <property type="match status" value="1"/>
</dbReference>
<dbReference type="InterPro" id="IPR039418">
    <property type="entry name" value="LexA-like"/>
</dbReference>
<comment type="similarity">
    <text evidence="1 7">Belongs to the peptidase S24 family.</text>
</comment>
<keyword evidence="5" id="KW-0234">DNA repair</keyword>
<comment type="caution">
    <text evidence="9">The sequence shown here is derived from an EMBL/GenBank/DDBJ whole genome shotgun (WGS) entry which is preliminary data.</text>
</comment>
<evidence type="ECO:0000256" key="4">
    <source>
        <dbReference type="ARBA" id="ARBA00022813"/>
    </source>
</evidence>
<evidence type="ECO:0000259" key="8">
    <source>
        <dbReference type="Pfam" id="PF00717"/>
    </source>
</evidence>
<evidence type="ECO:0000256" key="5">
    <source>
        <dbReference type="ARBA" id="ARBA00023204"/>
    </source>
</evidence>
<protein>
    <submittedName>
        <fullName evidence="9">Repressor LexA</fullName>
    </submittedName>
</protein>
<dbReference type="GO" id="GO:0006355">
    <property type="term" value="P:regulation of DNA-templated transcription"/>
    <property type="evidence" value="ECO:0007669"/>
    <property type="project" value="InterPro"/>
</dbReference>
<name>A0A9D2LRT2_9FIRM</name>
<dbReference type="GO" id="GO:0009432">
    <property type="term" value="P:SOS response"/>
    <property type="evidence" value="ECO:0007669"/>
    <property type="project" value="UniProtKB-KW"/>
</dbReference>
<dbReference type="GO" id="GO:0016787">
    <property type="term" value="F:hydrolase activity"/>
    <property type="evidence" value="ECO:0007669"/>
    <property type="project" value="UniProtKB-KW"/>
</dbReference>
<evidence type="ECO:0000256" key="7">
    <source>
        <dbReference type="RuleBase" id="RU003991"/>
    </source>
</evidence>
<dbReference type="InterPro" id="IPR036388">
    <property type="entry name" value="WH-like_DNA-bd_sf"/>
</dbReference>
<keyword evidence="4 7" id="KW-0068">Autocatalytic cleavage</keyword>
<evidence type="ECO:0000313" key="10">
    <source>
        <dbReference type="Proteomes" id="UP000823842"/>
    </source>
</evidence>
<keyword evidence="2" id="KW-0227">DNA damage</keyword>
<dbReference type="EMBL" id="DWYZ01000125">
    <property type="protein sequence ID" value="HJB28420.1"/>
    <property type="molecule type" value="Genomic_DNA"/>
</dbReference>
<dbReference type="Gene3D" id="2.10.109.10">
    <property type="entry name" value="Umud Fragment, subunit A"/>
    <property type="match status" value="1"/>
</dbReference>
<feature type="domain" description="Peptidase S24/S26A/S26B/S26C" evidence="8">
    <location>
        <begin position="82"/>
        <end position="199"/>
    </location>
</feature>
<evidence type="ECO:0000313" key="9">
    <source>
        <dbReference type="EMBL" id="HJB28420.1"/>
    </source>
</evidence>
<reference evidence="9" key="2">
    <citation type="submission" date="2021-04" db="EMBL/GenBank/DDBJ databases">
        <authorList>
            <person name="Gilroy R."/>
        </authorList>
    </citation>
    <scope>NUCLEOTIDE SEQUENCE</scope>
    <source>
        <strain evidence="9">ChiSjej1B19-5720</strain>
    </source>
</reference>
<sequence length="211" mass="23618">MSRKKDPELMDAICGFIGQYYREKHISPSIREIAEGTGTSRATAQRYLVDMSESGRIVYNGKEREIMTPQIKKCYSGYISAPIVGSIRCGDPELEEEEVEEYVSLPKSIFGEGKFYILRAKGDSMLDTGIEENDLVVIQIQETAEAGDIVVALDENNENTLKIYSGIDRESGEAVLSYANEEKYPSREIRVKKLIVQGVARHVIKALQKNG</sequence>
<dbReference type="GO" id="GO:0003677">
    <property type="term" value="F:DNA binding"/>
    <property type="evidence" value="ECO:0007669"/>
    <property type="project" value="InterPro"/>
</dbReference>
<proteinExistence type="inferred from homology"/>
<dbReference type="GO" id="GO:0006281">
    <property type="term" value="P:DNA repair"/>
    <property type="evidence" value="ECO:0007669"/>
    <property type="project" value="UniProtKB-KW"/>
</dbReference>
<dbReference type="Gene3D" id="1.10.10.10">
    <property type="entry name" value="Winged helix-like DNA-binding domain superfamily/Winged helix DNA-binding domain"/>
    <property type="match status" value="1"/>
</dbReference>
<dbReference type="InterPro" id="IPR006197">
    <property type="entry name" value="Peptidase_S24_LexA"/>
</dbReference>
<dbReference type="Proteomes" id="UP000823842">
    <property type="component" value="Unassembled WGS sequence"/>
</dbReference>
<keyword evidence="3 7" id="KW-0378">Hydrolase</keyword>
<dbReference type="AlphaFoldDB" id="A0A9D2LRT2"/>
<gene>
    <name evidence="9" type="ORF">IAA06_06460</name>
</gene>
<dbReference type="CDD" id="cd06529">
    <property type="entry name" value="S24_LexA-like"/>
    <property type="match status" value="1"/>
</dbReference>
<dbReference type="SUPFAM" id="SSF46785">
    <property type="entry name" value="Winged helix' DNA-binding domain"/>
    <property type="match status" value="1"/>
</dbReference>
<dbReference type="InterPro" id="IPR036286">
    <property type="entry name" value="LexA/Signal_pep-like_sf"/>
</dbReference>
<organism evidence="9 10">
    <name type="scientific">Candidatus Blautia faecavium</name>
    <dbReference type="NCBI Taxonomy" id="2838487"/>
    <lineage>
        <taxon>Bacteria</taxon>
        <taxon>Bacillati</taxon>
        <taxon>Bacillota</taxon>
        <taxon>Clostridia</taxon>
        <taxon>Lachnospirales</taxon>
        <taxon>Lachnospiraceae</taxon>
        <taxon>Blautia</taxon>
    </lineage>
</organism>
<evidence type="ECO:0000256" key="3">
    <source>
        <dbReference type="ARBA" id="ARBA00022801"/>
    </source>
</evidence>
<accession>A0A9D2LRT2</accession>
<reference evidence="9" key="1">
    <citation type="journal article" date="2021" name="PeerJ">
        <title>Extensive microbial diversity within the chicken gut microbiome revealed by metagenomics and culture.</title>
        <authorList>
            <person name="Gilroy R."/>
            <person name="Ravi A."/>
            <person name="Getino M."/>
            <person name="Pursley I."/>
            <person name="Horton D.L."/>
            <person name="Alikhan N.F."/>
            <person name="Baker D."/>
            <person name="Gharbi K."/>
            <person name="Hall N."/>
            <person name="Watson M."/>
            <person name="Adriaenssens E.M."/>
            <person name="Foster-Nyarko E."/>
            <person name="Jarju S."/>
            <person name="Secka A."/>
            <person name="Antonio M."/>
            <person name="Oren A."/>
            <person name="Chaudhuri R.R."/>
            <person name="La Ragione R."/>
            <person name="Hildebrand F."/>
            <person name="Pallen M.J."/>
        </authorList>
    </citation>
    <scope>NUCLEOTIDE SEQUENCE</scope>
    <source>
        <strain evidence="9">ChiSjej1B19-5720</strain>
    </source>
</reference>
<dbReference type="InterPro" id="IPR050077">
    <property type="entry name" value="LexA_repressor"/>
</dbReference>
<dbReference type="InterPro" id="IPR015927">
    <property type="entry name" value="Peptidase_S24_S26A/B/C"/>
</dbReference>
<evidence type="ECO:0000256" key="1">
    <source>
        <dbReference type="ARBA" id="ARBA00007484"/>
    </source>
</evidence>
<dbReference type="SUPFAM" id="SSF51306">
    <property type="entry name" value="LexA/Signal peptidase"/>
    <property type="match status" value="1"/>
</dbReference>
<keyword evidence="6" id="KW-0742">SOS response</keyword>
<evidence type="ECO:0000256" key="2">
    <source>
        <dbReference type="ARBA" id="ARBA00022763"/>
    </source>
</evidence>
<dbReference type="InterPro" id="IPR036390">
    <property type="entry name" value="WH_DNA-bd_sf"/>
</dbReference>
<dbReference type="PANTHER" id="PTHR33516:SF2">
    <property type="entry name" value="LEXA REPRESSOR-RELATED"/>
    <property type="match status" value="1"/>
</dbReference>